<evidence type="ECO:0000256" key="5">
    <source>
        <dbReference type="ARBA" id="ARBA00022692"/>
    </source>
</evidence>
<dbReference type="EMBL" id="FNCI01000008">
    <property type="protein sequence ID" value="SDG28800.1"/>
    <property type="molecule type" value="Genomic_DNA"/>
</dbReference>
<keyword evidence="11" id="KW-1185">Reference proteome</keyword>
<protein>
    <submittedName>
        <fullName evidence="10">Putative membrane protein</fullName>
    </submittedName>
</protein>
<dbReference type="PANTHER" id="PTHR39342:SF1">
    <property type="entry name" value="UPF0283 MEMBRANE PROTEIN YCJF"/>
    <property type="match status" value="1"/>
</dbReference>
<evidence type="ECO:0000256" key="6">
    <source>
        <dbReference type="ARBA" id="ARBA00022989"/>
    </source>
</evidence>
<dbReference type="OrthoDB" id="958025at2"/>
<evidence type="ECO:0000313" key="11">
    <source>
        <dbReference type="Proteomes" id="UP000198641"/>
    </source>
</evidence>
<dbReference type="InterPro" id="IPR021147">
    <property type="entry name" value="DUF697"/>
</dbReference>
<dbReference type="GO" id="GO:0005886">
    <property type="term" value="C:plasma membrane"/>
    <property type="evidence" value="ECO:0007669"/>
    <property type="project" value="UniProtKB-SubCell"/>
</dbReference>
<evidence type="ECO:0000256" key="1">
    <source>
        <dbReference type="ARBA" id="ARBA00004429"/>
    </source>
</evidence>
<accession>A0A1G7T2J0</accession>
<comment type="similarity">
    <text evidence="2">Belongs to the UPF0283 family.</text>
</comment>
<evidence type="ECO:0000256" key="4">
    <source>
        <dbReference type="ARBA" id="ARBA00022519"/>
    </source>
</evidence>
<feature type="transmembrane region" description="Helical" evidence="9">
    <location>
        <begin position="206"/>
        <end position="225"/>
    </location>
</feature>
<evidence type="ECO:0000256" key="9">
    <source>
        <dbReference type="SAM" id="Phobius"/>
    </source>
</evidence>
<evidence type="ECO:0000313" key="10">
    <source>
        <dbReference type="EMBL" id="SDG28800.1"/>
    </source>
</evidence>
<organism evidence="10 11">
    <name type="scientific">Onishia taeanensis</name>
    <dbReference type="NCBI Taxonomy" id="284577"/>
    <lineage>
        <taxon>Bacteria</taxon>
        <taxon>Pseudomonadati</taxon>
        <taxon>Pseudomonadota</taxon>
        <taxon>Gammaproteobacteria</taxon>
        <taxon>Oceanospirillales</taxon>
        <taxon>Halomonadaceae</taxon>
        <taxon>Onishia</taxon>
    </lineage>
</organism>
<keyword evidence="7 9" id="KW-0472">Membrane</keyword>
<keyword evidence="6 9" id="KW-1133">Transmembrane helix</keyword>
<dbReference type="NCBIfam" id="TIGR01620">
    <property type="entry name" value="hyp_HI0043"/>
    <property type="match status" value="1"/>
</dbReference>
<keyword evidence="3" id="KW-1003">Cell membrane</keyword>
<dbReference type="PANTHER" id="PTHR39342">
    <property type="entry name" value="UPF0283 MEMBRANE PROTEIN YCJF"/>
    <property type="match status" value="1"/>
</dbReference>
<dbReference type="STRING" id="284577.SAMN05216571_10895"/>
<keyword evidence="4" id="KW-0997">Cell inner membrane</keyword>
<name>A0A1G7T2J0_9GAMM</name>
<feature type="transmembrane region" description="Helical" evidence="9">
    <location>
        <begin position="64"/>
        <end position="88"/>
    </location>
</feature>
<keyword evidence="5 9" id="KW-0812">Transmembrane</keyword>
<gene>
    <name evidence="10" type="ORF">SAMN05216571_10895</name>
</gene>
<reference evidence="10 11" key="1">
    <citation type="submission" date="2016-10" db="EMBL/GenBank/DDBJ databases">
        <authorList>
            <person name="de Groot N.N."/>
        </authorList>
    </citation>
    <scope>NUCLEOTIDE SEQUENCE [LARGE SCALE GENOMIC DNA]</scope>
    <source>
        <strain evidence="10 11">BH539</strain>
    </source>
</reference>
<dbReference type="AlphaFoldDB" id="A0A1G7T2J0"/>
<feature type="transmembrane region" description="Helical" evidence="9">
    <location>
        <begin position="94"/>
        <end position="113"/>
    </location>
</feature>
<feature type="region of interest" description="Disordered" evidence="8">
    <location>
        <begin position="1"/>
        <end position="45"/>
    </location>
</feature>
<evidence type="ECO:0000256" key="7">
    <source>
        <dbReference type="ARBA" id="ARBA00023136"/>
    </source>
</evidence>
<dbReference type="Proteomes" id="UP000198641">
    <property type="component" value="Unassembled WGS sequence"/>
</dbReference>
<evidence type="ECO:0000256" key="2">
    <source>
        <dbReference type="ARBA" id="ARBA00008255"/>
    </source>
</evidence>
<sequence>MTDPRPAQRFSEDPAVELDPGYRDPRPAQAFPEAQASRPLDDESTAEADLAAGLAKPKRRRWGLLGLLGGGLLLGGVEAAHSTFIAALDGDWLAGAWSLLLLAGLGLAGKAIAKELLRLRRLRRHGALRERLEEISEATPQQAQRLAETLRERLDLEADHPHWQGYLAAKDDHHGGAEQRVLLAHHLLAPRDREARRLIARMSGDTAVLVAASPLGLLDMALVAWRNLAMIDRLARLYGLELGYASRLKLFRQVLYNVAFAGTSELASDIGMEWLSMDLAGRLSTRAAQGLGVGLMSARLGLKALGLSRPLPFEAGEAPRLVELRRELWQRLSRLDDASNQEQGKQRGDT</sequence>
<dbReference type="RefSeq" id="WP_092526217.1">
    <property type="nucleotide sequence ID" value="NZ_FNCI01000008.1"/>
</dbReference>
<comment type="subcellular location">
    <subcellularLocation>
        <location evidence="1">Cell inner membrane</location>
        <topology evidence="1">Multi-pass membrane protein</topology>
    </subcellularLocation>
</comment>
<evidence type="ECO:0000256" key="8">
    <source>
        <dbReference type="SAM" id="MobiDB-lite"/>
    </source>
</evidence>
<dbReference type="InterPro" id="IPR006507">
    <property type="entry name" value="UPF0283"/>
</dbReference>
<dbReference type="Pfam" id="PF05128">
    <property type="entry name" value="DUF697"/>
    <property type="match status" value="1"/>
</dbReference>
<proteinExistence type="inferred from homology"/>
<evidence type="ECO:0000256" key="3">
    <source>
        <dbReference type="ARBA" id="ARBA00022475"/>
    </source>
</evidence>